<evidence type="ECO:0000313" key="1">
    <source>
        <dbReference type="EMBL" id="GCC35970.1"/>
    </source>
</evidence>
<reference evidence="1 2" key="1">
    <citation type="journal article" date="2018" name="Nat. Ecol. Evol.">
        <title>Shark genomes provide insights into elasmobranch evolution and the origin of vertebrates.</title>
        <authorList>
            <person name="Hara Y"/>
            <person name="Yamaguchi K"/>
            <person name="Onimaru K"/>
            <person name="Kadota M"/>
            <person name="Koyanagi M"/>
            <person name="Keeley SD"/>
            <person name="Tatsumi K"/>
            <person name="Tanaka K"/>
            <person name="Motone F"/>
            <person name="Kageyama Y"/>
            <person name="Nozu R"/>
            <person name="Adachi N"/>
            <person name="Nishimura O"/>
            <person name="Nakagawa R"/>
            <person name="Tanegashima C"/>
            <person name="Kiyatake I"/>
            <person name="Matsumoto R"/>
            <person name="Murakumo K"/>
            <person name="Nishida K"/>
            <person name="Terakita A"/>
            <person name="Kuratani S"/>
            <person name="Sato K"/>
            <person name="Hyodo S Kuraku.S."/>
        </authorList>
    </citation>
    <scope>NUCLEOTIDE SEQUENCE [LARGE SCALE GENOMIC DNA]</scope>
</reference>
<protein>
    <submittedName>
        <fullName evidence="1">Uncharacterized protein</fullName>
    </submittedName>
</protein>
<dbReference type="EMBL" id="BEZZ01000767">
    <property type="protein sequence ID" value="GCC35970.1"/>
    <property type="molecule type" value="Genomic_DNA"/>
</dbReference>
<dbReference type="Proteomes" id="UP000287033">
    <property type="component" value="Unassembled WGS sequence"/>
</dbReference>
<proteinExistence type="predicted"/>
<gene>
    <name evidence="1" type="ORF">chiPu_0014460</name>
</gene>
<comment type="caution">
    <text evidence="1">The sequence shown here is derived from an EMBL/GenBank/DDBJ whole genome shotgun (WGS) entry which is preliminary data.</text>
</comment>
<name>A0A401T005_CHIPU</name>
<evidence type="ECO:0000313" key="2">
    <source>
        <dbReference type="Proteomes" id="UP000287033"/>
    </source>
</evidence>
<organism evidence="1 2">
    <name type="scientific">Chiloscyllium punctatum</name>
    <name type="common">Brownbanded bambooshark</name>
    <name type="synonym">Hemiscyllium punctatum</name>
    <dbReference type="NCBI Taxonomy" id="137246"/>
    <lineage>
        <taxon>Eukaryota</taxon>
        <taxon>Metazoa</taxon>
        <taxon>Chordata</taxon>
        <taxon>Craniata</taxon>
        <taxon>Vertebrata</taxon>
        <taxon>Chondrichthyes</taxon>
        <taxon>Elasmobranchii</taxon>
        <taxon>Galeomorphii</taxon>
        <taxon>Galeoidea</taxon>
        <taxon>Orectolobiformes</taxon>
        <taxon>Hemiscylliidae</taxon>
        <taxon>Chiloscyllium</taxon>
    </lineage>
</organism>
<accession>A0A401T005</accession>
<sequence length="81" mass="8609">MCSCVSDMLDVAWDDAALRSMGGPSLSQRAARRLRRRSDGQAGAILSVSAVKWDGEGMSSISFRGDEALGSEAVVRFEISA</sequence>
<keyword evidence="2" id="KW-1185">Reference proteome</keyword>
<dbReference type="AlphaFoldDB" id="A0A401T005"/>